<dbReference type="FunFam" id="3.30.70.100:FF:000001">
    <property type="entry name" value="ATPase copper transporting beta"/>
    <property type="match status" value="1"/>
</dbReference>
<evidence type="ECO:0000313" key="3">
    <source>
        <dbReference type="EMBL" id="RAI81382.1"/>
    </source>
</evidence>
<evidence type="ECO:0000259" key="2">
    <source>
        <dbReference type="PROSITE" id="PS50846"/>
    </source>
</evidence>
<proteinExistence type="predicted"/>
<evidence type="ECO:0000313" key="4">
    <source>
        <dbReference type="Proteomes" id="UP000229523"/>
    </source>
</evidence>
<dbReference type="Proteomes" id="UP000229523">
    <property type="component" value="Unassembled WGS sequence"/>
</dbReference>
<keyword evidence="4" id="KW-1185">Reference proteome</keyword>
<name>A0A395GBP7_9STAP</name>
<dbReference type="GO" id="GO:0046872">
    <property type="term" value="F:metal ion binding"/>
    <property type="evidence" value="ECO:0007669"/>
    <property type="project" value="UniProtKB-KW"/>
</dbReference>
<dbReference type="Pfam" id="PF00403">
    <property type="entry name" value="HMA"/>
    <property type="match status" value="1"/>
</dbReference>
<comment type="caution">
    <text evidence="3">The sequence shown here is derived from an EMBL/GenBank/DDBJ whole genome shotgun (WGS) entry which is preliminary data.</text>
</comment>
<dbReference type="RefSeq" id="WP_099578887.1">
    <property type="nucleotide sequence ID" value="NZ_MJBI02000002.1"/>
</dbReference>
<accession>A0A395GBP7</accession>
<dbReference type="PROSITE" id="PS50846">
    <property type="entry name" value="HMA_2"/>
    <property type="match status" value="1"/>
</dbReference>
<dbReference type="InterPro" id="IPR036163">
    <property type="entry name" value="HMA_dom_sf"/>
</dbReference>
<reference evidence="3 4" key="1">
    <citation type="journal article" date="2018" name="Front. Microbiol.">
        <title>Description and Comparative Genomics of Macrococcus caseolyticus subsp. hominis subsp. nov., Macrococcus goetzii sp. nov., Macrococcus epidermidis sp. nov., and Macrococcus bohemicus sp. nov., Novel Macrococci From Human Clinical Material With Virulence Potential and Suspected Uptake of Foreign DNA by Natural Transformation.</title>
        <authorList>
            <person name="Maslanova I."/>
            <person name="Wertheimer Z."/>
            <person name="Sedlacek I."/>
            <person name="Svec P."/>
            <person name="Indrakova A."/>
            <person name="Kovarovic V."/>
            <person name="Schumann P."/>
            <person name="Sproer C."/>
            <person name="Kralova S."/>
            <person name="Sedo O."/>
            <person name="Kristofova L."/>
            <person name="Vrbovska V."/>
            <person name="Fuzik T."/>
            <person name="Petras P."/>
            <person name="Zdrahal Z."/>
            <person name="Ruzickova V."/>
            <person name="Doskar J."/>
            <person name="Pantucek R."/>
        </authorList>
    </citation>
    <scope>NUCLEOTIDE SEQUENCE [LARGE SCALE GENOMIC DNA]</scope>
    <source>
        <strain evidence="3 4">CCM 4927</strain>
    </source>
</reference>
<dbReference type="InterPro" id="IPR006121">
    <property type="entry name" value="HMA_dom"/>
</dbReference>
<dbReference type="CDD" id="cd00371">
    <property type="entry name" value="HMA"/>
    <property type="match status" value="1"/>
</dbReference>
<keyword evidence="1" id="KW-0479">Metal-binding</keyword>
<evidence type="ECO:0000256" key="1">
    <source>
        <dbReference type="ARBA" id="ARBA00022723"/>
    </source>
</evidence>
<gene>
    <name evidence="3" type="ORF">BFS35_007370</name>
</gene>
<organism evidence="3 4">
    <name type="scientific">Macrococcoides goetzii</name>
    <dbReference type="NCBI Taxonomy" id="1891097"/>
    <lineage>
        <taxon>Bacteria</taxon>
        <taxon>Bacillati</taxon>
        <taxon>Bacillota</taxon>
        <taxon>Bacilli</taxon>
        <taxon>Bacillales</taxon>
        <taxon>Staphylococcaceae</taxon>
        <taxon>Macrococcoides</taxon>
    </lineage>
</organism>
<dbReference type="Gene3D" id="3.30.70.100">
    <property type="match status" value="1"/>
</dbReference>
<dbReference type="AlphaFoldDB" id="A0A395GBP7"/>
<dbReference type="SUPFAM" id="SSF55008">
    <property type="entry name" value="HMA, heavy metal-associated domain"/>
    <property type="match status" value="1"/>
</dbReference>
<feature type="domain" description="HMA" evidence="2">
    <location>
        <begin position="1"/>
        <end position="69"/>
    </location>
</feature>
<dbReference type="EMBL" id="MJBI02000002">
    <property type="protein sequence ID" value="RAI81382.1"/>
    <property type="molecule type" value="Genomic_DNA"/>
</dbReference>
<sequence>MKATIQLETLSCPSCIQKIEGAVKSVPGVIKDSVKIMFNASKVKVDFDEQTTEIEAINSAIQNMGYEVISSKVK</sequence>
<protein>
    <submittedName>
        <fullName evidence="3">Copper chaperone</fullName>
    </submittedName>
</protein>